<feature type="signal peptide" evidence="4">
    <location>
        <begin position="1"/>
        <end position="27"/>
    </location>
</feature>
<dbReference type="Gene3D" id="2.60.40.1120">
    <property type="entry name" value="Carboxypeptidase-like, regulatory domain"/>
    <property type="match status" value="1"/>
</dbReference>
<dbReference type="GO" id="GO:0009279">
    <property type="term" value="C:cell outer membrane"/>
    <property type="evidence" value="ECO:0007669"/>
    <property type="project" value="UniProtKB-SubCell"/>
</dbReference>
<evidence type="ECO:0000313" key="7">
    <source>
        <dbReference type="Proteomes" id="UP000534186"/>
    </source>
</evidence>
<dbReference type="GO" id="GO:0030246">
    <property type="term" value="F:carbohydrate binding"/>
    <property type="evidence" value="ECO:0007669"/>
    <property type="project" value="InterPro"/>
</dbReference>
<keyword evidence="4" id="KW-0732">Signal</keyword>
<proteinExistence type="predicted"/>
<protein>
    <recommendedName>
        <fullName evidence="5">TonB-dependent transporter Oar-like beta-barrel domain-containing protein</fullName>
    </recommendedName>
</protein>
<dbReference type="EMBL" id="JACCCV010000002">
    <property type="protein sequence ID" value="NYF53628.1"/>
    <property type="molecule type" value="Genomic_DNA"/>
</dbReference>
<evidence type="ECO:0000256" key="2">
    <source>
        <dbReference type="ARBA" id="ARBA00023136"/>
    </source>
</evidence>
<evidence type="ECO:0000259" key="5">
    <source>
        <dbReference type="Pfam" id="PF25183"/>
    </source>
</evidence>
<keyword evidence="2" id="KW-0472">Membrane</keyword>
<dbReference type="Pfam" id="PF13620">
    <property type="entry name" value="CarboxypepD_reg"/>
    <property type="match status" value="1"/>
</dbReference>
<dbReference type="Gene3D" id="2.170.130.10">
    <property type="entry name" value="TonB-dependent receptor, plug domain"/>
    <property type="match status" value="1"/>
</dbReference>
<dbReference type="InterPro" id="IPR036942">
    <property type="entry name" value="Beta-barrel_TonB_sf"/>
</dbReference>
<dbReference type="InterPro" id="IPR057601">
    <property type="entry name" value="Oar-like_b-barrel"/>
</dbReference>
<sequence length="1120" mass="121874">MRIVSKKLLSGLGLFLLCAAALTPANAQSNTGTIVGTVQDDSGAVIPDATVSARDIGTGQVRNVKADGSGSFTIPNLQVGHYSITVSHEGFAPAQIADIELQVAQHATINPVLHIGGVNDKVTVIADQIPLLNQASSSVGQVIDTQTVQNMPLNGRNFWQLTQLTPGVSYIQGGQNIATGGTSIRASAVNVNVNGLSPSWTGWYLDGANITEFQLGGTIIQPNVDALQEFKVESGNMGADYGHSPTIINATLKSGTNQFHGTLYEFLRNNSLDAKNYFFLPATGSHARDEPLHRNQFGLAVGGPIWKDKTFFFVDMQSTLFTQAQNFNSVVPSDAKRGGDFRAITTKIINPATGQQVSDGGVLNKIPASLISPQAQFLLQYMPHANFVSGNTSRAIVTNKLKQQLDQGDIRVDHQLTAADRLTGRYSISDDHETDPNAFPAMGGFPLRSRGQDALFRETHVFSPKWINELQVSYYRSYFLFTSSLQGQNINDEAGIIGLDGLAPPSTLGFPSVTIANYSNFNGQANNSYPKQNKIRSWQYVDRVSYASGKHDIRFGYELFHNTNTFVAGNNSVGTFNFNGAYSGDNFADFLLGDPLSASRSTFRNLWGSAGSFQAMYFQDDYHARPNFTINAGFRWEINPYYNAVNGQTSGFDTSTGKLVLPSNVSMNAQPATPQLFSLFSDRFEYTDDLGLPQSVRKTDYHDVGPRLGFAYSPGRGTTVIRGAYGVFYLFPDDNAINNTQNTVPFIASQTQNNTTPKPTFTLADFYQGQPIVAPNPNPGSKCAFGFVADSCSTPSITSMALHVQNTYIQEWNLAVQHQFGQRISLDMAYVGNKTTHMQQAFQINDPNPGAGAVQPRRPLAQWGTINNSRFAGNGGYNALQTKLETRAFAGATLLVSYTYSKCLTDGTYTSVVREDTPLIRYYGVCNYDLTHNFVASYLYDLPFGRGREFLTSLPAWVNGIVGNWNLSGIATLQSGLPYTPTISGDQANTGVGSQRPNVIGKPLLLRNHNCWYFDSKNSACKTLAPAGADAYAVPALYSYGNGGINLLRADGLVQFDLSLLKSFHFSETRSLEFRGSFFNLFNHTTFAAPTTNIDSSSAGQVSSTLNGSRQIELAAKIYF</sequence>
<dbReference type="InterPro" id="IPR037066">
    <property type="entry name" value="Plug_dom_sf"/>
</dbReference>
<evidence type="ECO:0000256" key="1">
    <source>
        <dbReference type="ARBA" id="ARBA00004442"/>
    </source>
</evidence>
<gene>
    <name evidence="6" type="ORF">HDF12_004027</name>
</gene>
<dbReference type="SUPFAM" id="SSF49452">
    <property type="entry name" value="Starch-binding domain-like"/>
    <property type="match status" value="1"/>
</dbReference>
<dbReference type="Pfam" id="PF25183">
    <property type="entry name" value="OMP_b-brl_4"/>
    <property type="match status" value="1"/>
</dbReference>
<reference evidence="6 7" key="1">
    <citation type="submission" date="2020-07" db="EMBL/GenBank/DDBJ databases">
        <title>Genomic Encyclopedia of Type Strains, Phase IV (KMG-V): Genome sequencing to study the core and pangenomes of soil and plant-associated prokaryotes.</title>
        <authorList>
            <person name="Whitman W."/>
        </authorList>
    </citation>
    <scope>NUCLEOTIDE SEQUENCE [LARGE SCALE GENOMIC DNA]</scope>
    <source>
        <strain evidence="6 7">M8UP30</strain>
    </source>
</reference>
<evidence type="ECO:0000256" key="4">
    <source>
        <dbReference type="SAM" id="SignalP"/>
    </source>
</evidence>
<keyword evidence="3" id="KW-0998">Cell outer membrane</keyword>
<name>A0A7Y9NQC7_9BACT</name>
<evidence type="ECO:0000313" key="6">
    <source>
        <dbReference type="EMBL" id="NYF53628.1"/>
    </source>
</evidence>
<dbReference type="Gene3D" id="2.40.170.20">
    <property type="entry name" value="TonB-dependent receptor, beta-barrel domain"/>
    <property type="match status" value="1"/>
</dbReference>
<feature type="domain" description="TonB-dependent transporter Oar-like beta-barrel" evidence="5">
    <location>
        <begin position="251"/>
        <end position="1112"/>
    </location>
</feature>
<accession>A0A7Y9NQC7</accession>
<evidence type="ECO:0000256" key="3">
    <source>
        <dbReference type="ARBA" id="ARBA00023237"/>
    </source>
</evidence>
<organism evidence="6 7">
    <name type="scientific">Tunturiibacter lichenicola</name>
    <dbReference type="NCBI Taxonomy" id="2051959"/>
    <lineage>
        <taxon>Bacteria</taxon>
        <taxon>Pseudomonadati</taxon>
        <taxon>Acidobacteriota</taxon>
        <taxon>Terriglobia</taxon>
        <taxon>Terriglobales</taxon>
        <taxon>Acidobacteriaceae</taxon>
        <taxon>Tunturiibacter</taxon>
    </lineage>
</organism>
<dbReference type="SUPFAM" id="SSF56935">
    <property type="entry name" value="Porins"/>
    <property type="match status" value="1"/>
</dbReference>
<dbReference type="Proteomes" id="UP000534186">
    <property type="component" value="Unassembled WGS sequence"/>
</dbReference>
<feature type="chain" id="PRO_5030814839" description="TonB-dependent transporter Oar-like beta-barrel domain-containing protein" evidence="4">
    <location>
        <begin position="28"/>
        <end position="1120"/>
    </location>
</feature>
<dbReference type="AlphaFoldDB" id="A0A7Y9NQC7"/>
<dbReference type="InterPro" id="IPR013784">
    <property type="entry name" value="Carb-bd-like_fold"/>
</dbReference>
<comment type="subcellular location">
    <subcellularLocation>
        <location evidence="1">Cell outer membrane</location>
    </subcellularLocation>
</comment>
<comment type="caution">
    <text evidence="6">The sequence shown here is derived from an EMBL/GenBank/DDBJ whole genome shotgun (WGS) entry which is preliminary data.</text>
</comment>